<reference evidence="3 4" key="1">
    <citation type="submission" date="2018-08" db="EMBL/GenBank/DDBJ databases">
        <title>Meiothermus hypogaeus DSM 23238 genome sequencing project.</title>
        <authorList>
            <person name="Da Costa M.S."/>
            <person name="Albuquerque L."/>
            <person name="Raposo P."/>
            <person name="Froufe H.J.C."/>
            <person name="Barroso C.S."/>
            <person name="Egas C."/>
        </authorList>
    </citation>
    <scope>NUCLEOTIDE SEQUENCE [LARGE SCALE GENOMIC DNA]</scope>
    <source>
        <strain evidence="3 4">DSM 23238</strain>
    </source>
</reference>
<keyword evidence="2" id="KW-1133">Transmembrane helix</keyword>
<keyword evidence="2" id="KW-0812">Transmembrane</keyword>
<evidence type="ECO:0000256" key="1">
    <source>
        <dbReference type="SAM" id="MobiDB-lite"/>
    </source>
</evidence>
<feature type="transmembrane region" description="Helical" evidence="2">
    <location>
        <begin position="6"/>
        <end position="27"/>
    </location>
</feature>
<keyword evidence="2" id="KW-0472">Membrane</keyword>
<feature type="region of interest" description="Disordered" evidence="1">
    <location>
        <begin position="30"/>
        <end position="51"/>
    </location>
</feature>
<comment type="caution">
    <text evidence="3">The sequence shown here is derived from an EMBL/GenBank/DDBJ whole genome shotgun (WGS) entry which is preliminary data.</text>
</comment>
<proteinExistence type="predicted"/>
<gene>
    <name evidence="3" type="ORF">Mhypo_02379</name>
</gene>
<evidence type="ECO:0000313" key="3">
    <source>
        <dbReference type="EMBL" id="RIH76602.1"/>
    </source>
</evidence>
<dbReference type="Proteomes" id="UP000265443">
    <property type="component" value="Unassembled WGS sequence"/>
</dbReference>
<evidence type="ECO:0000313" key="4">
    <source>
        <dbReference type="Proteomes" id="UP000265443"/>
    </source>
</evidence>
<sequence length="51" mass="5756">MINIPSLSALQVLIKVGMVITLLLRAVPTNSRDGKNRRPDYNTTHRVRRIG</sequence>
<protein>
    <submittedName>
        <fullName evidence="3">Uncharacterized protein</fullName>
    </submittedName>
</protein>
<accession>A0ABX9MK27</accession>
<dbReference type="EMBL" id="QWKY01000048">
    <property type="protein sequence ID" value="RIH76602.1"/>
    <property type="molecule type" value="Genomic_DNA"/>
</dbReference>
<organism evidence="3 4">
    <name type="scientific">Meiothermus hypogaeus</name>
    <dbReference type="NCBI Taxonomy" id="884155"/>
    <lineage>
        <taxon>Bacteria</taxon>
        <taxon>Thermotogati</taxon>
        <taxon>Deinococcota</taxon>
        <taxon>Deinococci</taxon>
        <taxon>Thermales</taxon>
        <taxon>Thermaceae</taxon>
        <taxon>Meiothermus</taxon>
    </lineage>
</organism>
<name>A0ABX9MK27_9DEIN</name>
<keyword evidence="4" id="KW-1185">Reference proteome</keyword>
<evidence type="ECO:0000256" key="2">
    <source>
        <dbReference type="SAM" id="Phobius"/>
    </source>
</evidence>